<dbReference type="InterPro" id="IPR006450">
    <property type="entry name" value="Phage_HK97_gp6-like"/>
</dbReference>
<dbReference type="Proteomes" id="UP000221918">
    <property type="component" value="Unassembled WGS sequence"/>
</dbReference>
<name>A0ABD6T6A2_9BACI</name>
<reference evidence="1 2" key="1">
    <citation type="submission" date="2017-09" db="EMBL/GenBank/DDBJ databases">
        <title>Large-scale bioinformatics analysis of Bacillus genomes uncovers conserved roles of natural products in bacterial physiology.</title>
        <authorList>
            <consortium name="Agbiome Team Llc"/>
            <person name="Bleich R.M."/>
            <person name="Grubbs K.J."/>
            <person name="Santa Maria K.C."/>
            <person name="Allen S.E."/>
            <person name="Farag S."/>
            <person name="Shank E.A."/>
            <person name="Bowers A."/>
        </authorList>
    </citation>
    <scope>NUCLEOTIDE SEQUENCE [LARGE SCALE GENOMIC DNA]</scope>
    <source>
        <strain evidence="1 2">AFS037265</strain>
    </source>
</reference>
<accession>A0ABD6T6A2</accession>
<dbReference type="RefSeq" id="WP_098143627.1">
    <property type="nucleotide sequence ID" value="NZ_JARMBS010000126.1"/>
</dbReference>
<organism evidence="1 2">
    <name type="scientific">Bacillus pseudomycoides</name>
    <dbReference type="NCBI Taxonomy" id="64104"/>
    <lineage>
        <taxon>Bacteria</taxon>
        <taxon>Bacillati</taxon>
        <taxon>Bacillota</taxon>
        <taxon>Bacilli</taxon>
        <taxon>Bacillales</taxon>
        <taxon>Bacillaceae</taxon>
        <taxon>Bacillus</taxon>
        <taxon>Bacillus cereus group</taxon>
    </lineage>
</organism>
<evidence type="ECO:0000313" key="2">
    <source>
        <dbReference type="Proteomes" id="UP000221918"/>
    </source>
</evidence>
<sequence>MEKTLDETLIEDVKSRLRITWNDEDEQINKTIKRGKAYLQKLCGTSISFDEEDEVKQMLIERCRYEYNNALEDFEKNFRGELQRLIIDAALKERAKHEAIQ</sequence>
<dbReference type="EMBL" id="NUTL01000068">
    <property type="protein sequence ID" value="PHE94344.1"/>
    <property type="molecule type" value="Genomic_DNA"/>
</dbReference>
<comment type="caution">
    <text evidence="1">The sequence shown here is derived from an EMBL/GenBank/DDBJ whole genome shotgun (WGS) entry which is preliminary data.</text>
</comment>
<proteinExistence type="predicted"/>
<protein>
    <recommendedName>
        <fullName evidence="3">Phage gp6-like head-tail connector protein</fullName>
    </recommendedName>
</protein>
<dbReference type="InterPro" id="IPR021146">
    <property type="entry name" value="Phage_gp6-like_head-tail"/>
</dbReference>
<evidence type="ECO:0008006" key="3">
    <source>
        <dbReference type="Google" id="ProtNLM"/>
    </source>
</evidence>
<dbReference type="AlphaFoldDB" id="A0ABD6T6A2"/>
<gene>
    <name evidence="1" type="ORF">COF81_16420</name>
</gene>
<dbReference type="Pfam" id="PF05135">
    <property type="entry name" value="Phage_connect_1"/>
    <property type="match status" value="1"/>
</dbReference>
<dbReference type="NCBIfam" id="TIGR01560">
    <property type="entry name" value="put_DNA_pack"/>
    <property type="match status" value="1"/>
</dbReference>
<evidence type="ECO:0000313" key="1">
    <source>
        <dbReference type="EMBL" id="PHE94344.1"/>
    </source>
</evidence>